<gene>
    <name evidence="1" type="ORF">RRG08_047322</name>
</gene>
<comment type="caution">
    <text evidence="1">The sequence shown here is derived from an EMBL/GenBank/DDBJ whole genome shotgun (WGS) entry which is preliminary data.</text>
</comment>
<dbReference type="EMBL" id="JAWDGP010000681">
    <property type="protein sequence ID" value="KAK3798411.1"/>
    <property type="molecule type" value="Genomic_DNA"/>
</dbReference>
<evidence type="ECO:0000313" key="2">
    <source>
        <dbReference type="Proteomes" id="UP001283361"/>
    </source>
</evidence>
<protein>
    <submittedName>
        <fullName evidence="1">Uncharacterized protein</fullName>
    </submittedName>
</protein>
<organism evidence="1 2">
    <name type="scientific">Elysia crispata</name>
    <name type="common">lettuce slug</name>
    <dbReference type="NCBI Taxonomy" id="231223"/>
    <lineage>
        <taxon>Eukaryota</taxon>
        <taxon>Metazoa</taxon>
        <taxon>Spiralia</taxon>
        <taxon>Lophotrochozoa</taxon>
        <taxon>Mollusca</taxon>
        <taxon>Gastropoda</taxon>
        <taxon>Heterobranchia</taxon>
        <taxon>Euthyneura</taxon>
        <taxon>Panpulmonata</taxon>
        <taxon>Sacoglossa</taxon>
        <taxon>Placobranchoidea</taxon>
        <taxon>Plakobranchidae</taxon>
        <taxon>Elysia</taxon>
    </lineage>
</organism>
<evidence type="ECO:0000313" key="1">
    <source>
        <dbReference type="EMBL" id="KAK3798411.1"/>
    </source>
</evidence>
<sequence>MKQTRSRNSRLGRTREWNIIVTGRTGELDRSTHRAAAGVINEADAEQEFSPWQNQRVYRVTGRTGELDRSTHRAAAGVINEADAEQKFSSARCEVMQVTN</sequence>
<reference evidence="1" key="1">
    <citation type="journal article" date="2023" name="G3 (Bethesda)">
        <title>A reference genome for the long-term kleptoplast-retaining sea slug Elysia crispata morphotype clarki.</title>
        <authorList>
            <person name="Eastman K.E."/>
            <person name="Pendleton A.L."/>
            <person name="Shaikh M.A."/>
            <person name="Suttiyut T."/>
            <person name="Ogas R."/>
            <person name="Tomko P."/>
            <person name="Gavelis G."/>
            <person name="Widhalm J.R."/>
            <person name="Wisecaver J.H."/>
        </authorList>
    </citation>
    <scope>NUCLEOTIDE SEQUENCE</scope>
    <source>
        <strain evidence="1">ECLA1</strain>
    </source>
</reference>
<dbReference type="AlphaFoldDB" id="A0AAE1B3U0"/>
<keyword evidence="2" id="KW-1185">Reference proteome</keyword>
<dbReference type="Proteomes" id="UP001283361">
    <property type="component" value="Unassembled WGS sequence"/>
</dbReference>
<accession>A0AAE1B3U0</accession>
<name>A0AAE1B3U0_9GAST</name>
<proteinExistence type="predicted"/>